<dbReference type="Gene3D" id="3.40.80.10">
    <property type="entry name" value="Peptidoglycan recognition protein-like"/>
    <property type="match status" value="1"/>
</dbReference>
<dbReference type="Gene3D" id="1.10.101.10">
    <property type="entry name" value="PGBD-like superfamily/PGBD"/>
    <property type="match status" value="1"/>
</dbReference>
<proteinExistence type="inferred from homology"/>
<dbReference type="SMART" id="SM00644">
    <property type="entry name" value="Ami_2"/>
    <property type="match status" value="1"/>
</dbReference>
<evidence type="ECO:0000256" key="2">
    <source>
        <dbReference type="ARBA" id="ARBA00007553"/>
    </source>
</evidence>
<dbReference type="InterPro" id="IPR002477">
    <property type="entry name" value="Peptidoglycan-bd-like"/>
</dbReference>
<organism evidence="7 8">
    <name type="scientific">Sneathiella marina</name>
    <dbReference type="NCBI Taxonomy" id="2950108"/>
    <lineage>
        <taxon>Bacteria</taxon>
        <taxon>Pseudomonadati</taxon>
        <taxon>Pseudomonadota</taxon>
        <taxon>Alphaproteobacteria</taxon>
        <taxon>Sneathiellales</taxon>
        <taxon>Sneathiellaceae</taxon>
        <taxon>Sneathiella</taxon>
    </lineage>
</organism>
<sequence>MVEKTIWQPSPNFDDRGDGVPTDMLVLHYTGMETGAAALARLTEENSQVSAHYLVEEDGTVFQLVEEKNRAWHAGVSAWRGETNINARSIGIEIVNPGHEFGYRAFPDNQMASVADLSKDIVERHGIQPTHVVGHSDVAPARKEDPGELFAWEKLSEIGVGIWFGKGWRADLTRPSLHVGSEGDIVQRLREHLRGIGYGVAEIGLFDDELSVVIKAFQRHWRPNLIDGVADSETQSAVEEIFKRSGRLTPLAARLT</sequence>
<feature type="domain" description="N-acetylmuramoyl-L-alanine amidase" evidence="6">
    <location>
        <begin position="10"/>
        <end position="147"/>
    </location>
</feature>
<gene>
    <name evidence="7" type="ORF">NBZ79_14675</name>
</gene>
<evidence type="ECO:0000313" key="8">
    <source>
        <dbReference type="Proteomes" id="UP001056291"/>
    </source>
</evidence>
<dbReference type="InterPro" id="IPR036505">
    <property type="entry name" value="Amidase/PGRP_sf"/>
</dbReference>
<dbReference type="Proteomes" id="UP001056291">
    <property type="component" value="Chromosome"/>
</dbReference>
<dbReference type="Pfam" id="PF01471">
    <property type="entry name" value="PG_binding_1"/>
    <property type="match status" value="1"/>
</dbReference>
<keyword evidence="5" id="KW-0961">Cell wall biogenesis/degradation</keyword>
<name>A0ABY4W2S5_9PROT</name>
<reference evidence="7" key="1">
    <citation type="submission" date="2022-06" db="EMBL/GenBank/DDBJ databases">
        <title>Sneathiella actinostolidae sp. nov., isolated from a sea anemonein the Western Pacific Ocean.</title>
        <authorList>
            <person name="Wei M.J."/>
        </authorList>
    </citation>
    <scope>NUCLEOTIDE SEQUENCE</scope>
    <source>
        <strain evidence="7">PHK-P5</strain>
    </source>
</reference>
<dbReference type="SUPFAM" id="SSF55846">
    <property type="entry name" value="N-acetylmuramoyl-L-alanine amidase-like"/>
    <property type="match status" value="1"/>
</dbReference>
<evidence type="ECO:0000256" key="3">
    <source>
        <dbReference type="ARBA" id="ARBA00011901"/>
    </source>
</evidence>
<dbReference type="PANTHER" id="PTHR30417:SF1">
    <property type="entry name" value="N-ACETYLMURAMOYL-L-ALANINE AMIDASE AMID"/>
    <property type="match status" value="1"/>
</dbReference>
<dbReference type="EMBL" id="CP098747">
    <property type="protein sequence ID" value="USG60413.1"/>
    <property type="molecule type" value="Genomic_DNA"/>
</dbReference>
<dbReference type="InterPro" id="IPR051206">
    <property type="entry name" value="NAMLAA_amidase_2"/>
</dbReference>
<dbReference type="Pfam" id="PF01510">
    <property type="entry name" value="Amidase_2"/>
    <property type="match status" value="1"/>
</dbReference>
<comment type="catalytic activity">
    <reaction evidence="1">
        <text>Hydrolyzes the link between N-acetylmuramoyl residues and L-amino acid residues in certain cell-wall glycopeptides.</text>
        <dbReference type="EC" id="3.5.1.28"/>
    </reaction>
</comment>
<evidence type="ECO:0000313" key="7">
    <source>
        <dbReference type="EMBL" id="USG60413.1"/>
    </source>
</evidence>
<dbReference type="PANTHER" id="PTHR30417">
    <property type="entry name" value="N-ACETYLMURAMOYL-L-ALANINE AMIDASE AMID"/>
    <property type="match status" value="1"/>
</dbReference>
<dbReference type="RefSeq" id="WP_251933294.1">
    <property type="nucleotide sequence ID" value="NZ_CP098747.1"/>
</dbReference>
<accession>A0ABY4W2S5</accession>
<comment type="similarity">
    <text evidence="2">Belongs to the N-acetylmuramoyl-L-alanine amidase 2 family.</text>
</comment>
<keyword evidence="4" id="KW-0378">Hydrolase</keyword>
<keyword evidence="8" id="KW-1185">Reference proteome</keyword>
<evidence type="ECO:0000256" key="5">
    <source>
        <dbReference type="ARBA" id="ARBA00023316"/>
    </source>
</evidence>
<dbReference type="CDD" id="cd06583">
    <property type="entry name" value="PGRP"/>
    <property type="match status" value="1"/>
</dbReference>
<evidence type="ECO:0000259" key="6">
    <source>
        <dbReference type="SMART" id="SM00644"/>
    </source>
</evidence>
<dbReference type="SUPFAM" id="SSF47090">
    <property type="entry name" value="PGBD-like"/>
    <property type="match status" value="1"/>
</dbReference>
<protein>
    <recommendedName>
        <fullName evidence="3">N-acetylmuramoyl-L-alanine amidase</fullName>
        <ecNumber evidence="3">3.5.1.28</ecNumber>
    </recommendedName>
</protein>
<evidence type="ECO:0000256" key="4">
    <source>
        <dbReference type="ARBA" id="ARBA00022801"/>
    </source>
</evidence>
<dbReference type="InterPro" id="IPR036365">
    <property type="entry name" value="PGBD-like_sf"/>
</dbReference>
<evidence type="ECO:0000256" key="1">
    <source>
        <dbReference type="ARBA" id="ARBA00001561"/>
    </source>
</evidence>
<dbReference type="InterPro" id="IPR036366">
    <property type="entry name" value="PGBDSf"/>
</dbReference>
<dbReference type="InterPro" id="IPR002502">
    <property type="entry name" value="Amidase_domain"/>
</dbReference>
<dbReference type="EC" id="3.5.1.28" evidence="3"/>